<dbReference type="Pfam" id="PF04674">
    <property type="entry name" value="Phi_1"/>
    <property type="match status" value="1"/>
</dbReference>
<reference evidence="5" key="1">
    <citation type="submission" date="2021-06" db="EMBL/GenBank/DDBJ databases">
        <authorList>
            <person name="Kallberg Y."/>
            <person name="Tangrot J."/>
            <person name="Rosling A."/>
        </authorList>
    </citation>
    <scope>NUCLEOTIDE SEQUENCE</scope>
    <source>
        <strain evidence="5">CL551</strain>
    </source>
</reference>
<evidence type="ECO:0000256" key="4">
    <source>
        <dbReference type="ARBA" id="ARBA00023591"/>
    </source>
</evidence>
<dbReference type="Proteomes" id="UP000789342">
    <property type="component" value="Unassembled WGS sequence"/>
</dbReference>
<keyword evidence="6" id="KW-1185">Reference proteome</keyword>
<feature type="non-terminal residue" evidence="5">
    <location>
        <position position="172"/>
    </location>
</feature>
<feature type="non-terminal residue" evidence="5">
    <location>
        <position position="1"/>
    </location>
</feature>
<protein>
    <submittedName>
        <fullName evidence="5">16191_t:CDS:1</fullName>
    </submittedName>
</protein>
<gene>
    <name evidence="5" type="ORF">AMORRO_LOCUS16132</name>
</gene>
<comment type="subcellular location">
    <subcellularLocation>
        <location evidence="1">Secreted</location>
    </subcellularLocation>
</comment>
<evidence type="ECO:0000256" key="1">
    <source>
        <dbReference type="ARBA" id="ARBA00004613"/>
    </source>
</evidence>
<evidence type="ECO:0000256" key="2">
    <source>
        <dbReference type="ARBA" id="ARBA00022525"/>
    </source>
</evidence>
<comment type="similarity">
    <text evidence="4">Belongs to the EXORDIUM family.</text>
</comment>
<accession>A0A9N9J4Z7</accession>
<dbReference type="InterPro" id="IPR006766">
    <property type="entry name" value="EXORDIUM-like"/>
</dbReference>
<sequence length="172" mass="19069">KEYTGFVDESRTKAGKVTGPVKVAKSLTLNATLGVNLNRQNMFTIINNQIHNGRFPEDDKGIYFVLTSKEVAYGDSDVVFCEVSDRGMCGYHFSFLASDGKKRLKYSFVGDPDHCPANCIRAQIDPSLIPRIVKTPHGDSLDSMISVISHELFETVTDPLGTIYDAWVDSDE</sequence>
<keyword evidence="2" id="KW-0964">Secreted</keyword>
<comment type="caution">
    <text evidence="5">The sequence shown here is derived from an EMBL/GenBank/DDBJ whole genome shotgun (WGS) entry which is preliminary data.</text>
</comment>
<name>A0A9N9J4Z7_9GLOM</name>
<keyword evidence="3" id="KW-0732">Signal</keyword>
<proteinExistence type="inferred from homology"/>
<dbReference type="AlphaFoldDB" id="A0A9N9J4Z7"/>
<evidence type="ECO:0000313" key="6">
    <source>
        <dbReference type="Proteomes" id="UP000789342"/>
    </source>
</evidence>
<dbReference type="GO" id="GO:0005576">
    <property type="term" value="C:extracellular region"/>
    <property type="evidence" value="ECO:0007669"/>
    <property type="project" value="UniProtKB-SubCell"/>
</dbReference>
<organism evidence="5 6">
    <name type="scientific">Acaulospora morrowiae</name>
    <dbReference type="NCBI Taxonomy" id="94023"/>
    <lineage>
        <taxon>Eukaryota</taxon>
        <taxon>Fungi</taxon>
        <taxon>Fungi incertae sedis</taxon>
        <taxon>Mucoromycota</taxon>
        <taxon>Glomeromycotina</taxon>
        <taxon>Glomeromycetes</taxon>
        <taxon>Diversisporales</taxon>
        <taxon>Acaulosporaceae</taxon>
        <taxon>Acaulospora</taxon>
    </lineage>
</organism>
<dbReference type="PANTHER" id="PTHR31279">
    <property type="entry name" value="PROTEIN EXORDIUM-LIKE 5"/>
    <property type="match status" value="1"/>
</dbReference>
<evidence type="ECO:0000256" key="3">
    <source>
        <dbReference type="ARBA" id="ARBA00022729"/>
    </source>
</evidence>
<dbReference type="EMBL" id="CAJVPV010042458">
    <property type="protein sequence ID" value="CAG8764007.1"/>
    <property type="molecule type" value="Genomic_DNA"/>
</dbReference>
<dbReference type="OrthoDB" id="2016249at2759"/>
<evidence type="ECO:0000313" key="5">
    <source>
        <dbReference type="EMBL" id="CAG8764007.1"/>
    </source>
</evidence>
<dbReference type="PANTHER" id="PTHR31279:SF58">
    <property type="entry name" value="PROTEIN EXORDIUM-LIKE 2"/>
    <property type="match status" value="1"/>
</dbReference>